<reference evidence="1" key="1">
    <citation type="submission" date="2006-07" db="EMBL/GenBank/DDBJ databases">
        <title>Large-scale analysis of RIKEN Arabidopsis full-length (RAFL) cDNAs.</title>
        <authorList>
            <person name="Totoki Y."/>
            <person name="Seki M."/>
            <person name="Ishida J."/>
            <person name="Nakajima M."/>
            <person name="Enju A."/>
            <person name="Morosawa T."/>
            <person name="Kamiya A."/>
            <person name="Narusaka M."/>
            <person name="Shin-i T."/>
            <person name="Nakagawa M."/>
            <person name="Sakamoto N."/>
            <person name="Oishi K."/>
            <person name="Kohara Y."/>
            <person name="Kobayashi M."/>
            <person name="Toyoda A."/>
            <person name="Sakaki Y."/>
            <person name="Sakurai T."/>
            <person name="Iida K."/>
            <person name="Akiyama K."/>
            <person name="Satou M."/>
            <person name="Toyoda T."/>
            <person name="Konagaya A."/>
            <person name="Carninci P."/>
            <person name="Kawai J."/>
            <person name="Hayashizaki Y."/>
            <person name="Shinozaki K."/>
        </authorList>
    </citation>
    <scope>NUCLEOTIDE SEQUENCE</scope>
</reference>
<dbReference type="AlphaFoldDB" id="Q0WLR4"/>
<protein>
    <submittedName>
        <fullName evidence="1">Uncharacterized protein</fullName>
    </submittedName>
</protein>
<organism evidence="1">
    <name type="scientific">Arabidopsis thaliana</name>
    <name type="common">Mouse-ear cress</name>
    <dbReference type="NCBI Taxonomy" id="3702"/>
    <lineage>
        <taxon>Eukaryota</taxon>
        <taxon>Viridiplantae</taxon>
        <taxon>Streptophyta</taxon>
        <taxon>Embryophyta</taxon>
        <taxon>Tracheophyta</taxon>
        <taxon>Spermatophyta</taxon>
        <taxon>Magnoliopsida</taxon>
        <taxon>eudicotyledons</taxon>
        <taxon>Gunneridae</taxon>
        <taxon>Pentapetalae</taxon>
        <taxon>rosids</taxon>
        <taxon>malvids</taxon>
        <taxon>Brassicales</taxon>
        <taxon>Brassicaceae</taxon>
        <taxon>Camelineae</taxon>
        <taxon>Arabidopsis</taxon>
    </lineage>
</organism>
<accession>Q0WLR4</accession>
<proteinExistence type="evidence at transcript level"/>
<sequence>KIQKLSTKIINNKNPNQQLTQQTKTKTYQINCASSLRNSSKSKLKQLKITETDLVNLLLL</sequence>
<dbReference type="EMBL" id="AK230128">
    <property type="protein sequence ID" value="BAF01943.1"/>
    <property type="molecule type" value="mRNA"/>
</dbReference>
<name>Q0WLR4_ARATH</name>
<feature type="non-terminal residue" evidence="1">
    <location>
        <position position="1"/>
    </location>
</feature>
<evidence type="ECO:0000313" key="1">
    <source>
        <dbReference type="EMBL" id="BAF01943.1"/>
    </source>
</evidence>